<dbReference type="InterPro" id="IPR050736">
    <property type="entry name" value="Sensor_HK_Regulatory"/>
</dbReference>
<proteinExistence type="predicted"/>
<dbReference type="CDD" id="cd00082">
    <property type="entry name" value="HisKA"/>
    <property type="match status" value="1"/>
</dbReference>
<accession>A0A7W9FNL9</accession>
<dbReference type="Proteomes" id="UP000523821">
    <property type="component" value="Unassembled WGS sequence"/>
</dbReference>
<keyword evidence="6" id="KW-0902">Two-component regulatory system</keyword>
<dbReference type="InterPro" id="IPR003594">
    <property type="entry name" value="HATPase_dom"/>
</dbReference>
<keyword evidence="8" id="KW-0732">Signal</keyword>
<dbReference type="SMART" id="SM00387">
    <property type="entry name" value="HATPase_c"/>
    <property type="match status" value="1"/>
</dbReference>
<reference evidence="10 11" key="1">
    <citation type="submission" date="2020-08" db="EMBL/GenBank/DDBJ databases">
        <title>Genomic Encyclopedia of Type Strains, Phase IV (KMG-IV): sequencing the most valuable type-strain genomes for metagenomic binning, comparative biology and taxonomic classification.</title>
        <authorList>
            <person name="Goeker M."/>
        </authorList>
    </citation>
    <scope>NUCLEOTIDE SEQUENCE [LARGE SCALE GENOMIC DNA]</scope>
    <source>
        <strain evidence="10 11">DSM 16268</strain>
    </source>
</reference>
<keyword evidence="7" id="KW-0472">Membrane</keyword>
<dbReference type="InterPro" id="IPR036097">
    <property type="entry name" value="HisK_dim/P_sf"/>
</dbReference>
<dbReference type="PANTHER" id="PTHR43711:SF1">
    <property type="entry name" value="HISTIDINE KINASE 1"/>
    <property type="match status" value="1"/>
</dbReference>
<name>A0A7W9FNL9_9HYPH</name>
<evidence type="ECO:0000313" key="10">
    <source>
        <dbReference type="EMBL" id="MBB5754015.1"/>
    </source>
</evidence>
<dbReference type="InterPro" id="IPR036890">
    <property type="entry name" value="HATPase_C_sf"/>
</dbReference>
<keyword evidence="11" id="KW-1185">Reference proteome</keyword>
<dbReference type="SMART" id="SM00388">
    <property type="entry name" value="HisKA"/>
    <property type="match status" value="1"/>
</dbReference>
<dbReference type="InterPro" id="IPR003661">
    <property type="entry name" value="HisK_dim/P_dom"/>
</dbReference>
<evidence type="ECO:0000313" key="11">
    <source>
        <dbReference type="Proteomes" id="UP000523821"/>
    </source>
</evidence>
<protein>
    <recommendedName>
        <fullName evidence="2">histidine kinase</fullName>
        <ecNumber evidence="2">2.7.13.3</ecNumber>
    </recommendedName>
</protein>
<feature type="chain" id="PRO_5030590904" description="histidine kinase" evidence="8">
    <location>
        <begin position="38"/>
        <end position="823"/>
    </location>
</feature>
<dbReference type="PANTHER" id="PTHR43711">
    <property type="entry name" value="TWO-COMPONENT HISTIDINE KINASE"/>
    <property type="match status" value="1"/>
</dbReference>
<dbReference type="EMBL" id="JACHOO010000006">
    <property type="protein sequence ID" value="MBB5754015.1"/>
    <property type="molecule type" value="Genomic_DNA"/>
</dbReference>
<dbReference type="RefSeq" id="WP_183857331.1">
    <property type="nucleotide sequence ID" value="NZ_JACHOO010000006.1"/>
</dbReference>
<feature type="signal peptide" evidence="8">
    <location>
        <begin position="1"/>
        <end position="37"/>
    </location>
</feature>
<keyword evidence="7" id="KW-0812">Transmembrane</keyword>
<dbReference type="GO" id="GO:0000155">
    <property type="term" value="F:phosphorelay sensor kinase activity"/>
    <property type="evidence" value="ECO:0007669"/>
    <property type="project" value="InterPro"/>
</dbReference>
<dbReference type="Pfam" id="PF13188">
    <property type="entry name" value="PAS_8"/>
    <property type="match status" value="1"/>
</dbReference>
<dbReference type="CDD" id="cd00075">
    <property type="entry name" value="HATPase"/>
    <property type="match status" value="1"/>
</dbReference>
<feature type="domain" description="Histidine kinase" evidence="9">
    <location>
        <begin position="598"/>
        <end position="815"/>
    </location>
</feature>
<dbReference type="Pfam" id="PF02518">
    <property type="entry name" value="HATPase_c"/>
    <property type="match status" value="1"/>
</dbReference>
<evidence type="ECO:0000256" key="5">
    <source>
        <dbReference type="ARBA" id="ARBA00022777"/>
    </source>
</evidence>
<keyword evidence="4" id="KW-0808">Transferase</keyword>
<evidence type="ECO:0000256" key="6">
    <source>
        <dbReference type="ARBA" id="ARBA00023012"/>
    </source>
</evidence>
<dbReference type="InterPro" id="IPR004358">
    <property type="entry name" value="Sig_transdc_His_kin-like_C"/>
</dbReference>
<dbReference type="Gene3D" id="3.30.565.10">
    <property type="entry name" value="Histidine kinase-like ATPase, C-terminal domain"/>
    <property type="match status" value="1"/>
</dbReference>
<dbReference type="SUPFAM" id="SSF55874">
    <property type="entry name" value="ATPase domain of HSP90 chaperone/DNA topoisomerase II/histidine kinase"/>
    <property type="match status" value="1"/>
</dbReference>
<dbReference type="Gene3D" id="3.30.450.20">
    <property type="entry name" value="PAS domain"/>
    <property type="match status" value="1"/>
</dbReference>
<dbReference type="InterPro" id="IPR005467">
    <property type="entry name" value="His_kinase_dom"/>
</dbReference>
<sequence>MRWQRGRAWGIRGRRSAFRRLLAFAAALVAAAQPASAQTAGPLPPEHVVLIALLVGTVGFALAATIVLIRARARSEAENRALRLELADRKAAADRAEALADAEDQRLVAWPKPGAPPVMIGRLAARTAPQDRAAFLAFGTWLAPESAAALDDAVARLRERGESFGLTLETAEGLHVEASGRTVFGRPAVRFRDLAGDRRALAALEARHARMTREVAALRALFEALPHPAWLRDTTGGLEWVNPAYARAVDAADPAEALARGLDFLDSAARRSVAEAGPPVFARRIQAVAAGRRGAFDLVHVALPSGSAGLAVDMSAAETAESQLRRLAAFQARTLDLLTTAVAVFGPDRRLSSSNAAFRDLFGLDAVFLSSHPEENAVLERMRAARKLPEQADFRSWRDDLLKAWESLDAREDLWHLPDGRTLRVIANPHPDGGLTWVYENVTAQLELESRYKSLAWVQGETLNHLAEGVAVFGPDGRLRLHNPIFAEIWALDAAVLKVRPHVAEIVRACRALHDAPEVWDGVMRRIAGFAEARATDAGRIERADGRVIDYATVPLPEGQTLVTFVDVTASVQVERALIERNDALEAGARMKNAFLRHVNFELRSPLTTIIGFAQMLADRGVGPLTDKQSEYLGYISTSSAALLAIVNDILDLATVEAGAIVLDYAETDPARVVGAVTEGLADRIRARGLTLDLDVAEGIGRFLADEKRLRQIVYNLVANAIEFSEEGGRIAVATRRRDGLVEFVVSDEGCGMPADLVATAFERFESRSLGAGRGGAGLGLSIVKSFVELHGGTVAIASEVGRGTTVTVRLPPAPIATAEAAE</sequence>
<evidence type="ECO:0000256" key="7">
    <source>
        <dbReference type="SAM" id="Phobius"/>
    </source>
</evidence>
<organism evidence="10 11">
    <name type="scientific">Prosthecomicrobium pneumaticum</name>
    <dbReference type="NCBI Taxonomy" id="81895"/>
    <lineage>
        <taxon>Bacteria</taxon>
        <taxon>Pseudomonadati</taxon>
        <taxon>Pseudomonadota</taxon>
        <taxon>Alphaproteobacteria</taxon>
        <taxon>Hyphomicrobiales</taxon>
        <taxon>Kaistiaceae</taxon>
        <taxon>Prosthecomicrobium</taxon>
    </lineage>
</organism>
<dbReference type="EC" id="2.7.13.3" evidence="2"/>
<dbReference type="InterPro" id="IPR000014">
    <property type="entry name" value="PAS"/>
</dbReference>
<gene>
    <name evidence="10" type="ORF">GGQ63_003090</name>
</gene>
<dbReference type="AlphaFoldDB" id="A0A7W9FNL9"/>
<dbReference type="PRINTS" id="PR00344">
    <property type="entry name" value="BCTRLSENSOR"/>
</dbReference>
<keyword evidence="3" id="KW-0597">Phosphoprotein</keyword>
<dbReference type="Pfam" id="PF00512">
    <property type="entry name" value="HisKA"/>
    <property type="match status" value="1"/>
</dbReference>
<comment type="catalytic activity">
    <reaction evidence="1">
        <text>ATP + protein L-histidine = ADP + protein N-phospho-L-histidine.</text>
        <dbReference type="EC" id="2.7.13.3"/>
    </reaction>
</comment>
<evidence type="ECO:0000256" key="3">
    <source>
        <dbReference type="ARBA" id="ARBA00022553"/>
    </source>
</evidence>
<dbReference type="InterPro" id="IPR035965">
    <property type="entry name" value="PAS-like_dom_sf"/>
</dbReference>
<dbReference type="SUPFAM" id="SSF55785">
    <property type="entry name" value="PYP-like sensor domain (PAS domain)"/>
    <property type="match status" value="3"/>
</dbReference>
<dbReference type="Pfam" id="PF12860">
    <property type="entry name" value="PAS_7"/>
    <property type="match status" value="2"/>
</dbReference>
<keyword evidence="7" id="KW-1133">Transmembrane helix</keyword>
<feature type="transmembrane region" description="Helical" evidence="7">
    <location>
        <begin position="47"/>
        <end position="69"/>
    </location>
</feature>
<evidence type="ECO:0000256" key="4">
    <source>
        <dbReference type="ARBA" id="ARBA00022679"/>
    </source>
</evidence>
<comment type="caution">
    <text evidence="10">The sequence shown here is derived from an EMBL/GenBank/DDBJ whole genome shotgun (WGS) entry which is preliminary data.</text>
</comment>
<evidence type="ECO:0000256" key="2">
    <source>
        <dbReference type="ARBA" id="ARBA00012438"/>
    </source>
</evidence>
<dbReference type="Gene3D" id="1.10.287.130">
    <property type="match status" value="1"/>
</dbReference>
<evidence type="ECO:0000256" key="8">
    <source>
        <dbReference type="SAM" id="SignalP"/>
    </source>
</evidence>
<evidence type="ECO:0000256" key="1">
    <source>
        <dbReference type="ARBA" id="ARBA00000085"/>
    </source>
</evidence>
<dbReference type="SUPFAM" id="SSF47384">
    <property type="entry name" value="Homodimeric domain of signal transducing histidine kinase"/>
    <property type="match status" value="1"/>
</dbReference>
<evidence type="ECO:0000259" key="9">
    <source>
        <dbReference type="PROSITE" id="PS50109"/>
    </source>
</evidence>
<dbReference type="PROSITE" id="PS50109">
    <property type="entry name" value="HIS_KIN"/>
    <property type="match status" value="1"/>
</dbReference>
<keyword evidence="5 10" id="KW-0418">Kinase</keyword>